<dbReference type="Gene3D" id="3.40.1490.10">
    <property type="entry name" value="Bit1"/>
    <property type="match status" value="1"/>
</dbReference>
<dbReference type="EMBL" id="PYGA01000011">
    <property type="protein sequence ID" value="PSK96554.1"/>
    <property type="molecule type" value="Genomic_DNA"/>
</dbReference>
<name>A0A2P8DH59_9ACTN</name>
<dbReference type="RefSeq" id="WP_245928860.1">
    <property type="nucleotide sequence ID" value="NZ_PYGA01000011.1"/>
</dbReference>
<dbReference type="Proteomes" id="UP000240542">
    <property type="component" value="Unassembled WGS sequence"/>
</dbReference>
<sequence length="164" mass="16821">MSQTAPAETMPAAFTVPDDVGALDQPTRSQKLRWAIVVDRSLPAGLAANAAACMAAAVGKAAPGLVGPDAADGAGDVHSGLPWTGCLVLAADGDQLQALRGAATRAEGVLVVDMPRAAQATSVYNEYLDAMAHTGHDEVEYLAVSVVGPRNRIAKLVGRLPLLR</sequence>
<dbReference type="PIRSF" id="PIRSF033736">
    <property type="entry name" value="UCP033763"/>
    <property type="match status" value="1"/>
</dbReference>
<dbReference type="AlphaFoldDB" id="A0A2P8DH59"/>
<evidence type="ECO:0000313" key="2">
    <source>
        <dbReference type="Proteomes" id="UP000240542"/>
    </source>
</evidence>
<gene>
    <name evidence="1" type="ORF">CLV63_111149</name>
</gene>
<evidence type="ECO:0008006" key="3">
    <source>
        <dbReference type="Google" id="ProtNLM"/>
    </source>
</evidence>
<reference evidence="1 2" key="1">
    <citation type="submission" date="2018-03" db="EMBL/GenBank/DDBJ databases">
        <title>Genomic Encyclopedia of Archaeal and Bacterial Type Strains, Phase II (KMG-II): from individual species to whole genera.</title>
        <authorList>
            <person name="Goeker M."/>
        </authorList>
    </citation>
    <scope>NUCLEOTIDE SEQUENCE [LARGE SCALE GENOMIC DNA]</scope>
    <source>
        <strain evidence="1 2">DSM 45312</strain>
    </source>
</reference>
<dbReference type="InterPro" id="IPR017021">
    <property type="entry name" value="UCP033763"/>
</dbReference>
<dbReference type="InterPro" id="IPR018988">
    <property type="entry name" value="DUF2000"/>
</dbReference>
<proteinExistence type="predicted"/>
<dbReference type="SUPFAM" id="SSF102462">
    <property type="entry name" value="Peptidyl-tRNA hydrolase II"/>
    <property type="match status" value="1"/>
</dbReference>
<protein>
    <recommendedName>
        <fullName evidence="3">DUF2000 family protein</fullName>
    </recommendedName>
</protein>
<evidence type="ECO:0000313" key="1">
    <source>
        <dbReference type="EMBL" id="PSK96554.1"/>
    </source>
</evidence>
<keyword evidence="2" id="KW-1185">Reference proteome</keyword>
<dbReference type="Pfam" id="PF09391">
    <property type="entry name" value="DUF2000"/>
    <property type="match status" value="1"/>
</dbReference>
<organism evidence="1 2">
    <name type="scientific">Murinocardiopsis flavida</name>
    <dbReference type="NCBI Taxonomy" id="645275"/>
    <lineage>
        <taxon>Bacteria</taxon>
        <taxon>Bacillati</taxon>
        <taxon>Actinomycetota</taxon>
        <taxon>Actinomycetes</taxon>
        <taxon>Streptosporangiales</taxon>
        <taxon>Nocardiopsidaceae</taxon>
        <taxon>Murinocardiopsis</taxon>
    </lineage>
</organism>
<dbReference type="InterPro" id="IPR023476">
    <property type="entry name" value="Pep_tRNA_hydro_II_dom_sf"/>
</dbReference>
<accession>A0A2P8DH59</accession>
<comment type="caution">
    <text evidence="1">The sequence shown here is derived from an EMBL/GenBank/DDBJ whole genome shotgun (WGS) entry which is preliminary data.</text>
</comment>